<feature type="domain" description="ABC transporter" evidence="5">
    <location>
        <begin position="4"/>
        <end position="234"/>
    </location>
</feature>
<dbReference type="AlphaFoldDB" id="A0AAU1IBL5"/>
<organism evidence="6">
    <name type="scientific">Streptomyces sp. NBC_00180</name>
    <dbReference type="NCBI Taxonomy" id="2903632"/>
    <lineage>
        <taxon>Bacteria</taxon>
        <taxon>Bacillati</taxon>
        <taxon>Actinomycetota</taxon>
        <taxon>Actinomycetes</taxon>
        <taxon>Kitasatosporales</taxon>
        <taxon>Streptomycetaceae</taxon>
        <taxon>Streptomyces</taxon>
    </lineage>
</organism>
<dbReference type="InterPro" id="IPR027417">
    <property type="entry name" value="P-loop_NTPase"/>
</dbReference>
<dbReference type="InterPro" id="IPR008995">
    <property type="entry name" value="Mo/tungstate-bd_C_term_dom"/>
</dbReference>
<keyword evidence="2" id="KW-0547">Nucleotide-binding</keyword>
<sequence>MWHVQLRSLRKSFGASSALNGLELGIQAGEFVSLLGPSGCGKTTTLRIVAGFETADTGHILVNGADITHVPSSKRDMGMVFQSYSLFPNMTAQVNVEFGLRVRRISSIRRQKRAAELLELVGLSERADHFPHQLSGGQQQRVALARALAATPQVLLLDEPLSALDANVRATLREEIRRIQSELGITTLFVTHNQEEALSMSDRVGVMREGRLEQLAAPSTVYQEPATEFVATFIGAGNILPAVAHGNEVVVYGQRITAPAAARHGRGTDVNLVLRPEEIRIAPVQDADPGALTGVVMTRSFLGPVTRVSVKLEHGTGQVIRVDIPASADELPPGARAALSFKPANPLLLRT</sequence>
<name>A0AAU1IBL5_9ACTN</name>
<dbReference type="InterPro" id="IPR003439">
    <property type="entry name" value="ABC_transporter-like_ATP-bd"/>
</dbReference>
<proteinExistence type="predicted"/>
<dbReference type="GO" id="GO:0043190">
    <property type="term" value="C:ATP-binding cassette (ABC) transporter complex"/>
    <property type="evidence" value="ECO:0007669"/>
    <property type="project" value="InterPro"/>
</dbReference>
<dbReference type="InterPro" id="IPR003593">
    <property type="entry name" value="AAA+_ATPase"/>
</dbReference>
<dbReference type="PROSITE" id="PS00211">
    <property type="entry name" value="ABC_TRANSPORTER_1"/>
    <property type="match status" value="1"/>
</dbReference>
<protein>
    <recommendedName>
        <fullName evidence="4">ABC-type quaternary amine transporter</fullName>
        <ecNumber evidence="4">7.6.2.9</ecNumber>
    </recommendedName>
</protein>
<dbReference type="InterPro" id="IPR050093">
    <property type="entry name" value="ABC_SmlMolc_Importer"/>
</dbReference>
<dbReference type="EC" id="7.6.2.9" evidence="4"/>
<dbReference type="FunFam" id="3.40.50.300:FF:000425">
    <property type="entry name" value="Probable ABC transporter, ATP-binding subunit"/>
    <property type="match status" value="1"/>
</dbReference>
<gene>
    <name evidence="6" type="ORF">OG477_40880</name>
</gene>
<dbReference type="InterPro" id="IPR017871">
    <property type="entry name" value="ABC_transporter-like_CS"/>
</dbReference>
<dbReference type="GO" id="GO:0015418">
    <property type="term" value="F:ABC-type quaternary ammonium compound transporting activity"/>
    <property type="evidence" value="ECO:0007669"/>
    <property type="project" value="UniProtKB-EC"/>
</dbReference>
<dbReference type="PROSITE" id="PS50893">
    <property type="entry name" value="ABC_TRANSPORTER_2"/>
    <property type="match status" value="1"/>
</dbReference>
<dbReference type="Gene3D" id="3.40.50.300">
    <property type="entry name" value="P-loop containing nucleotide triphosphate hydrolases"/>
    <property type="match status" value="1"/>
</dbReference>
<evidence type="ECO:0000256" key="3">
    <source>
        <dbReference type="ARBA" id="ARBA00022840"/>
    </source>
</evidence>
<dbReference type="SUPFAM" id="SSF52540">
    <property type="entry name" value="P-loop containing nucleoside triphosphate hydrolases"/>
    <property type="match status" value="1"/>
</dbReference>
<dbReference type="SUPFAM" id="SSF50331">
    <property type="entry name" value="MOP-like"/>
    <property type="match status" value="1"/>
</dbReference>
<dbReference type="EMBL" id="CP108140">
    <property type="protein sequence ID" value="WTP92389.1"/>
    <property type="molecule type" value="Genomic_DNA"/>
</dbReference>
<dbReference type="SMART" id="SM00382">
    <property type="entry name" value="AAA"/>
    <property type="match status" value="1"/>
</dbReference>
<dbReference type="GO" id="GO:0005524">
    <property type="term" value="F:ATP binding"/>
    <property type="evidence" value="ECO:0007669"/>
    <property type="project" value="UniProtKB-KW"/>
</dbReference>
<dbReference type="PANTHER" id="PTHR42781">
    <property type="entry name" value="SPERMIDINE/PUTRESCINE IMPORT ATP-BINDING PROTEIN POTA"/>
    <property type="match status" value="1"/>
</dbReference>
<keyword evidence="1" id="KW-0813">Transport</keyword>
<dbReference type="InterPro" id="IPR013611">
    <property type="entry name" value="Transp-assoc_OB_typ2"/>
</dbReference>
<dbReference type="Pfam" id="PF00005">
    <property type="entry name" value="ABC_tran"/>
    <property type="match status" value="1"/>
</dbReference>
<evidence type="ECO:0000259" key="5">
    <source>
        <dbReference type="PROSITE" id="PS50893"/>
    </source>
</evidence>
<dbReference type="PANTHER" id="PTHR42781:SF4">
    <property type="entry name" value="SPERMIDINE_PUTRESCINE IMPORT ATP-BINDING PROTEIN POTA"/>
    <property type="match status" value="1"/>
</dbReference>
<dbReference type="GO" id="GO:0016887">
    <property type="term" value="F:ATP hydrolysis activity"/>
    <property type="evidence" value="ECO:0007669"/>
    <property type="project" value="InterPro"/>
</dbReference>
<dbReference type="Gene3D" id="2.40.50.100">
    <property type="match status" value="1"/>
</dbReference>
<keyword evidence="3 6" id="KW-0067">ATP-binding</keyword>
<accession>A0AAU1IBL5</accession>
<reference evidence="6" key="1">
    <citation type="submission" date="2022-10" db="EMBL/GenBank/DDBJ databases">
        <title>The complete genomes of actinobacterial strains from the NBC collection.</title>
        <authorList>
            <person name="Joergensen T.S."/>
            <person name="Alvarez Arevalo M."/>
            <person name="Sterndorff E.B."/>
            <person name="Faurdal D."/>
            <person name="Vuksanovic O."/>
            <person name="Mourched A.-S."/>
            <person name="Charusanti P."/>
            <person name="Shaw S."/>
            <person name="Blin K."/>
            <person name="Weber T."/>
        </authorList>
    </citation>
    <scope>NUCLEOTIDE SEQUENCE</scope>
    <source>
        <strain evidence="6">NBC 00180</strain>
    </source>
</reference>
<evidence type="ECO:0000256" key="4">
    <source>
        <dbReference type="ARBA" id="ARBA00066388"/>
    </source>
</evidence>
<evidence type="ECO:0000256" key="1">
    <source>
        <dbReference type="ARBA" id="ARBA00022448"/>
    </source>
</evidence>
<evidence type="ECO:0000256" key="2">
    <source>
        <dbReference type="ARBA" id="ARBA00022741"/>
    </source>
</evidence>
<evidence type="ECO:0000313" key="6">
    <source>
        <dbReference type="EMBL" id="WTP92389.1"/>
    </source>
</evidence>
<dbReference type="Pfam" id="PF08402">
    <property type="entry name" value="TOBE_2"/>
    <property type="match status" value="1"/>
</dbReference>